<dbReference type="Pfam" id="PF01730">
    <property type="entry name" value="UreF"/>
    <property type="match status" value="1"/>
</dbReference>
<keyword evidence="3" id="KW-0963">Cytoplasm</keyword>
<accession>A0ABV5JG62</accession>
<dbReference type="PANTHER" id="PTHR33620">
    <property type="entry name" value="UREASE ACCESSORY PROTEIN F"/>
    <property type="match status" value="1"/>
</dbReference>
<proteinExistence type="inferred from homology"/>
<dbReference type="Proteomes" id="UP001589683">
    <property type="component" value="Unassembled WGS sequence"/>
</dbReference>
<organism evidence="4 5">
    <name type="scientific">Pseudohalocynthiibacter aestuariivivens</name>
    <dbReference type="NCBI Taxonomy" id="1591409"/>
    <lineage>
        <taxon>Bacteria</taxon>
        <taxon>Pseudomonadati</taxon>
        <taxon>Pseudomonadota</taxon>
        <taxon>Alphaproteobacteria</taxon>
        <taxon>Rhodobacterales</taxon>
        <taxon>Paracoccaceae</taxon>
        <taxon>Pseudohalocynthiibacter</taxon>
    </lineage>
</organism>
<dbReference type="PANTHER" id="PTHR33620:SF1">
    <property type="entry name" value="UREASE ACCESSORY PROTEIN F"/>
    <property type="match status" value="1"/>
</dbReference>
<keyword evidence="2 3" id="KW-0143">Chaperone</keyword>
<evidence type="ECO:0000313" key="4">
    <source>
        <dbReference type="EMBL" id="MFB9231773.1"/>
    </source>
</evidence>
<name>A0ABV5JG62_9RHOB</name>
<keyword evidence="1 3" id="KW-0996">Nickel insertion</keyword>
<protein>
    <recommendedName>
        <fullName evidence="3">Urease accessory protein UreF</fullName>
    </recommendedName>
</protein>
<evidence type="ECO:0000256" key="2">
    <source>
        <dbReference type="ARBA" id="ARBA00023186"/>
    </source>
</evidence>
<keyword evidence="5" id="KW-1185">Reference proteome</keyword>
<dbReference type="EMBL" id="JBHMEA010000028">
    <property type="protein sequence ID" value="MFB9231773.1"/>
    <property type="molecule type" value="Genomic_DNA"/>
</dbReference>
<dbReference type="PIRSF" id="PIRSF009467">
    <property type="entry name" value="Ureas_acces_UreF"/>
    <property type="match status" value="1"/>
</dbReference>
<sequence>MVMVAPIPTNTSPPRMTTEHDILILAQWLSPAFPVGAFAYSHGLETAIHSGAIATACDLQDWLTCVLSHGSGRNDCILLRAAYRSGPQAALDEVNQTALAVSASSERIRETQLQGSAFSQTTSAIWGSDKTEFCYPVAVGHAAAQLWLDVDLTAAFYLHGFVSNLVSAAVRAVPLGQTEGQRVLAALIPMCDQIVQETQCTTLDDLSSTAFLSDIAAMRHETLQPRIFRS</sequence>
<reference evidence="4 5" key="1">
    <citation type="submission" date="2024-09" db="EMBL/GenBank/DDBJ databases">
        <authorList>
            <person name="Sun Q."/>
            <person name="Mori K."/>
        </authorList>
    </citation>
    <scope>NUCLEOTIDE SEQUENCE [LARGE SCALE GENOMIC DNA]</scope>
    <source>
        <strain evidence="4 5">CECT 8726</strain>
    </source>
</reference>
<comment type="subcellular location">
    <subcellularLocation>
        <location evidence="3">Cytoplasm</location>
    </subcellularLocation>
</comment>
<comment type="subunit">
    <text evidence="3">UreD, UreF and UreG form a complex that acts as a GTP-hydrolysis-dependent molecular chaperone, activating the urease apoprotein by helping to assemble the nickel containing metallocenter of UreC. The UreE protein probably delivers the nickel.</text>
</comment>
<dbReference type="Gene3D" id="1.10.4190.10">
    <property type="entry name" value="Urease accessory protein UreF"/>
    <property type="match status" value="1"/>
</dbReference>
<comment type="function">
    <text evidence="3">Required for maturation of urease via the functional incorporation of the urease nickel metallocenter.</text>
</comment>
<dbReference type="HAMAP" id="MF_01385">
    <property type="entry name" value="UreF"/>
    <property type="match status" value="1"/>
</dbReference>
<gene>
    <name evidence="3" type="primary">ureF</name>
    <name evidence="4" type="ORF">ACFFUT_08245</name>
</gene>
<dbReference type="InterPro" id="IPR002639">
    <property type="entry name" value="UreF"/>
</dbReference>
<evidence type="ECO:0000256" key="3">
    <source>
        <dbReference type="HAMAP-Rule" id="MF_01385"/>
    </source>
</evidence>
<comment type="caution">
    <text evidence="4">The sequence shown here is derived from an EMBL/GenBank/DDBJ whole genome shotgun (WGS) entry which is preliminary data.</text>
</comment>
<evidence type="ECO:0000313" key="5">
    <source>
        <dbReference type="Proteomes" id="UP001589683"/>
    </source>
</evidence>
<evidence type="ECO:0000256" key="1">
    <source>
        <dbReference type="ARBA" id="ARBA00022988"/>
    </source>
</evidence>
<dbReference type="InterPro" id="IPR038277">
    <property type="entry name" value="UreF_sf"/>
</dbReference>
<dbReference type="RefSeq" id="WP_343229488.1">
    <property type="nucleotide sequence ID" value="NZ_JAGFNU010000022.1"/>
</dbReference>
<comment type="similarity">
    <text evidence="3">Belongs to the UreF family.</text>
</comment>